<feature type="compositionally biased region" description="Pro residues" evidence="5">
    <location>
        <begin position="40"/>
        <end position="72"/>
    </location>
</feature>
<dbReference type="SUPFAM" id="SSF103088">
    <property type="entry name" value="OmpA-like"/>
    <property type="match status" value="1"/>
</dbReference>
<comment type="caution">
    <text evidence="8">The sequence shown here is derived from an EMBL/GenBank/DDBJ whole genome shotgun (WGS) entry which is preliminary data.</text>
</comment>
<dbReference type="PRINTS" id="PR01021">
    <property type="entry name" value="OMPADOMAIN"/>
</dbReference>
<dbReference type="CDD" id="cd07185">
    <property type="entry name" value="OmpA_C-like"/>
    <property type="match status" value="1"/>
</dbReference>
<dbReference type="PANTHER" id="PTHR30329">
    <property type="entry name" value="STATOR ELEMENT OF FLAGELLAR MOTOR COMPLEX"/>
    <property type="match status" value="1"/>
</dbReference>
<dbReference type="Gene3D" id="3.30.1330.60">
    <property type="entry name" value="OmpA-like domain"/>
    <property type="match status" value="1"/>
</dbReference>
<organism evidence="8 9">
    <name type="scientific">Hylemonella gracilis str. Niagara R</name>
    <dbReference type="NCBI Taxonomy" id="1458275"/>
    <lineage>
        <taxon>Bacteria</taxon>
        <taxon>Pseudomonadati</taxon>
        <taxon>Pseudomonadota</taxon>
        <taxon>Betaproteobacteria</taxon>
        <taxon>Burkholderiales</taxon>
        <taxon>Comamonadaceae</taxon>
        <taxon>Hylemonella</taxon>
    </lineage>
</organism>
<name>A0A016XLE5_9BURK</name>
<dbReference type="Pfam" id="PF00691">
    <property type="entry name" value="OmpA"/>
    <property type="match status" value="1"/>
</dbReference>
<evidence type="ECO:0000313" key="8">
    <source>
        <dbReference type="EMBL" id="EYC52919.1"/>
    </source>
</evidence>
<accession>A0A016XLE5</accession>
<protein>
    <recommendedName>
        <fullName evidence="7">OmpA-like domain-containing protein</fullName>
    </recommendedName>
</protein>
<evidence type="ECO:0000256" key="5">
    <source>
        <dbReference type="SAM" id="MobiDB-lite"/>
    </source>
</evidence>
<dbReference type="Proteomes" id="UP000023268">
    <property type="component" value="Unassembled WGS sequence"/>
</dbReference>
<dbReference type="OrthoDB" id="1149075at2"/>
<dbReference type="InterPro" id="IPR050330">
    <property type="entry name" value="Bact_OuterMem_StrucFunc"/>
</dbReference>
<dbReference type="InterPro" id="IPR036737">
    <property type="entry name" value="OmpA-like_sf"/>
</dbReference>
<feature type="region of interest" description="Disordered" evidence="5">
    <location>
        <begin position="38"/>
        <end position="75"/>
    </location>
</feature>
<keyword evidence="3" id="KW-0998">Cell outer membrane</keyword>
<keyword evidence="2 4" id="KW-0472">Membrane</keyword>
<keyword evidence="6" id="KW-0732">Signal</keyword>
<dbReference type="eggNOG" id="COG2885">
    <property type="taxonomic scope" value="Bacteria"/>
</dbReference>
<gene>
    <name evidence="8" type="ORF">AZ34_12955</name>
</gene>
<evidence type="ECO:0000256" key="6">
    <source>
        <dbReference type="SAM" id="SignalP"/>
    </source>
</evidence>
<feature type="signal peptide" evidence="6">
    <location>
        <begin position="1"/>
        <end position="30"/>
    </location>
</feature>
<feature type="domain" description="OmpA-like" evidence="7">
    <location>
        <begin position="81"/>
        <end position="197"/>
    </location>
</feature>
<dbReference type="PROSITE" id="PS51123">
    <property type="entry name" value="OMPA_2"/>
    <property type="match status" value="1"/>
</dbReference>
<dbReference type="InterPro" id="IPR006664">
    <property type="entry name" value="OMP_bac"/>
</dbReference>
<dbReference type="AlphaFoldDB" id="A0A016XLE5"/>
<evidence type="ECO:0000259" key="7">
    <source>
        <dbReference type="PROSITE" id="PS51123"/>
    </source>
</evidence>
<evidence type="ECO:0000256" key="3">
    <source>
        <dbReference type="ARBA" id="ARBA00023237"/>
    </source>
</evidence>
<dbReference type="PANTHER" id="PTHR30329:SF21">
    <property type="entry name" value="LIPOPROTEIN YIAD-RELATED"/>
    <property type="match status" value="1"/>
</dbReference>
<evidence type="ECO:0000313" key="9">
    <source>
        <dbReference type="Proteomes" id="UP000023268"/>
    </source>
</evidence>
<comment type="subcellular location">
    <subcellularLocation>
        <location evidence="1">Cell outer membrane</location>
    </subcellularLocation>
</comment>
<evidence type="ECO:0000256" key="4">
    <source>
        <dbReference type="PROSITE-ProRule" id="PRU00473"/>
    </source>
</evidence>
<feature type="chain" id="PRO_5001492168" description="OmpA-like domain-containing protein" evidence="6">
    <location>
        <begin position="31"/>
        <end position="197"/>
    </location>
</feature>
<sequence>MNSINEARVPGRFSRVSHLFALIAAGAVLAGCAASVQMPAPQPEPEPTPAPAPAAPVAPAPAAVEPPAPAPQPEVLLTSPVGAKQVQTVTVFFDFDKSELKPASIATLDALAAKAQGKTVEATIVVGHTDSIGTPEYNQKLSVRRAEAVKAHLTSKGINPASIFTEGKGLSAPARPNDTAEGRAMNRRADIELVIIQ</sequence>
<dbReference type="STRING" id="1458275.AZ34_12955"/>
<proteinExistence type="predicted"/>
<dbReference type="GO" id="GO:0009279">
    <property type="term" value="C:cell outer membrane"/>
    <property type="evidence" value="ECO:0007669"/>
    <property type="project" value="UniProtKB-SubCell"/>
</dbReference>
<reference evidence="8 9" key="1">
    <citation type="submission" date="2014-02" db="EMBL/GenBank/DDBJ databases">
        <title>Draft Genome of Hylemonella gracilis isolated from the Niagara River.</title>
        <authorList>
            <person name="Pawlowski D.R."/>
            <person name="Koudelka G.B."/>
        </authorList>
    </citation>
    <scope>NUCLEOTIDE SEQUENCE [LARGE SCALE GENOMIC DNA]</scope>
    <source>
        <strain evidence="8 9">Niagara R</strain>
    </source>
</reference>
<evidence type="ECO:0000256" key="1">
    <source>
        <dbReference type="ARBA" id="ARBA00004442"/>
    </source>
</evidence>
<evidence type="ECO:0000256" key="2">
    <source>
        <dbReference type="ARBA" id="ARBA00023136"/>
    </source>
</evidence>
<dbReference type="InterPro" id="IPR006665">
    <property type="entry name" value="OmpA-like"/>
</dbReference>
<dbReference type="RefSeq" id="WP_051509791.1">
    <property type="nucleotide sequence ID" value="NZ_JEMG01000001.1"/>
</dbReference>
<dbReference type="EMBL" id="JEMG01000001">
    <property type="protein sequence ID" value="EYC52919.1"/>
    <property type="molecule type" value="Genomic_DNA"/>
</dbReference>